<comment type="caution">
    <text evidence="1">The sequence shown here is derived from an EMBL/GenBank/DDBJ whole genome shotgun (WGS) entry which is preliminary data.</text>
</comment>
<reference evidence="1" key="1">
    <citation type="submission" date="2024-09" db="EMBL/GenBank/DDBJ databases">
        <title>Black Yeasts Isolated from many extreme environments.</title>
        <authorList>
            <person name="Coleine C."/>
            <person name="Stajich J.E."/>
            <person name="Selbmann L."/>
        </authorList>
    </citation>
    <scope>NUCLEOTIDE SEQUENCE</scope>
    <source>
        <strain evidence="1">CCFEE 5737</strain>
    </source>
</reference>
<evidence type="ECO:0000313" key="2">
    <source>
        <dbReference type="Proteomes" id="UP001186974"/>
    </source>
</evidence>
<dbReference type="Proteomes" id="UP001186974">
    <property type="component" value="Unassembled WGS sequence"/>
</dbReference>
<dbReference type="EMBL" id="JAWDJW010006337">
    <property type="protein sequence ID" value="KAK3065379.1"/>
    <property type="molecule type" value="Genomic_DNA"/>
</dbReference>
<keyword evidence="2" id="KW-1185">Reference proteome</keyword>
<accession>A0ACC3DCS5</accession>
<organism evidence="1 2">
    <name type="scientific">Coniosporium uncinatum</name>
    <dbReference type="NCBI Taxonomy" id="93489"/>
    <lineage>
        <taxon>Eukaryota</taxon>
        <taxon>Fungi</taxon>
        <taxon>Dikarya</taxon>
        <taxon>Ascomycota</taxon>
        <taxon>Pezizomycotina</taxon>
        <taxon>Dothideomycetes</taxon>
        <taxon>Dothideomycetes incertae sedis</taxon>
        <taxon>Coniosporium</taxon>
    </lineage>
</organism>
<protein>
    <submittedName>
        <fullName evidence="1">Uncharacterized protein</fullName>
    </submittedName>
</protein>
<gene>
    <name evidence="1" type="ORF">LTS18_011902</name>
</gene>
<proteinExistence type="predicted"/>
<name>A0ACC3DCS5_9PEZI</name>
<sequence>MAHNQHTTSSRGSAVIHNLEQCQQQLSQSFNLVSSIVARASEYLQGAEDLVELTDANQYLVSQVKELNKEFINNDNKKHEAVTLANQLREQIDQLENTVKQRDVAMEEQAQQISGLEETVDQQQAMLDAVTKVKKRGADRLSIDFPPSKVPRIEHSQDTGSHLDIINSTHTARNENHVYNTPPQQVPDYPRNSLDAPLNRIVPPRALSVVSSPAGLGFWNRPRYMNETYVNGKPFIDLDADSPTRNILGNATQPQVPPQPTDASRLTPYHAPSGISVNTNGTSYAQHPYATANTPIANYTNPNLPSKPVATFHSILDNSNAPNQPYGREVTRKLVCHECWRGRTNCDNGGTCQSCIQKGIRCVRTLCKEFRMKGECDFKGSCVQVHEEVGYFTTDRQPPKGAKLGKR</sequence>
<evidence type="ECO:0000313" key="1">
    <source>
        <dbReference type="EMBL" id="KAK3065379.1"/>
    </source>
</evidence>